<organism evidence="1">
    <name type="scientific">marine metagenome</name>
    <dbReference type="NCBI Taxonomy" id="408172"/>
    <lineage>
        <taxon>unclassified sequences</taxon>
        <taxon>metagenomes</taxon>
        <taxon>ecological metagenomes</taxon>
    </lineage>
</organism>
<name>A0A382FRN5_9ZZZZ</name>
<reference evidence="1" key="1">
    <citation type="submission" date="2018-05" db="EMBL/GenBank/DDBJ databases">
        <authorList>
            <person name="Lanie J.A."/>
            <person name="Ng W.-L."/>
            <person name="Kazmierczak K.M."/>
            <person name="Andrzejewski T.M."/>
            <person name="Davidsen T.M."/>
            <person name="Wayne K.J."/>
            <person name="Tettelin H."/>
            <person name="Glass J.I."/>
            <person name="Rusch D."/>
            <person name="Podicherti R."/>
            <person name="Tsui H.-C.T."/>
            <person name="Winkler M.E."/>
        </authorList>
    </citation>
    <scope>NUCLEOTIDE SEQUENCE</scope>
</reference>
<feature type="non-terminal residue" evidence="1">
    <location>
        <position position="24"/>
    </location>
</feature>
<evidence type="ECO:0000313" key="1">
    <source>
        <dbReference type="EMBL" id="SVB64807.1"/>
    </source>
</evidence>
<gene>
    <name evidence="1" type="ORF">METZ01_LOCUS217661</name>
</gene>
<protein>
    <submittedName>
        <fullName evidence="1">Uncharacterized protein</fullName>
    </submittedName>
</protein>
<accession>A0A382FRN5</accession>
<proteinExistence type="predicted"/>
<dbReference type="AlphaFoldDB" id="A0A382FRN5"/>
<sequence length="24" mass="2734">VYWRYILGIGGTKIWSSTDESNGM</sequence>
<dbReference type="EMBL" id="UINC01051083">
    <property type="protein sequence ID" value="SVB64807.1"/>
    <property type="molecule type" value="Genomic_DNA"/>
</dbReference>
<feature type="non-terminal residue" evidence="1">
    <location>
        <position position="1"/>
    </location>
</feature>